<comment type="cofactor">
    <cofactor evidence="1">
        <name>[4Fe-4S] cluster</name>
        <dbReference type="ChEBI" id="CHEBI:49883"/>
    </cofactor>
</comment>
<evidence type="ECO:0000256" key="3">
    <source>
        <dbReference type="ARBA" id="ARBA00022723"/>
    </source>
</evidence>
<dbReference type="AlphaFoldDB" id="A0A381W8M2"/>
<dbReference type="FunFam" id="3.30.499.10:FF:000004">
    <property type="entry name" value="Aconitate hydratase, mitochondrial"/>
    <property type="match status" value="1"/>
</dbReference>
<dbReference type="FunFam" id="3.30.499.10:FF:000028">
    <property type="entry name" value="Aconitate hydratase, hypothetical (Eurofung)"/>
    <property type="match status" value="1"/>
</dbReference>
<keyword evidence="3" id="KW-0479">Metal-binding</keyword>
<protein>
    <recommendedName>
        <fullName evidence="6">Aconitase/3-isopropylmalate dehydratase large subunit alpha/beta/alpha domain-containing protein</fullName>
    </recommendedName>
</protein>
<dbReference type="FunFam" id="3.40.1060.10:FF:000001">
    <property type="entry name" value="Aconitate hydratase, mitochondrial"/>
    <property type="match status" value="1"/>
</dbReference>
<evidence type="ECO:0000256" key="2">
    <source>
        <dbReference type="ARBA" id="ARBA00007185"/>
    </source>
</evidence>
<dbReference type="PROSITE" id="PS00450">
    <property type="entry name" value="ACONITASE_1"/>
    <property type="match status" value="1"/>
</dbReference>
<dbReference type="InterPro" id="IPR050926">
    <property type="entry name" value="Aconitase/IPM_isomerase"/>
</dbReference>
<evidence type="ECO:0000313" key="7">
    <source>
        <dbReference type="EMBL" id="SVA48835.1"/>
    </source>
</evidence>
<dbReference type="EMBL" id="UINC01011030">
    <property type="protein sequence ID" value="SVA48835.1"/>
    <property type="molecule type" value="Genomic_DNA"/>
</dbReference>
<proteinExistence type="inferred from homology"/>
<keyword evidence="5" id="KW-0411">Iron-sulfur</keyword>
<dbReference type="GO" id="GO:0005829">
    <property type="term" value="C:cytosol"/>
    <property type="evidence" value="ECO:0007669"/>
    <property type="project" value="TreeGrafter"/>
</dbReference>
<dbReference type="GO" id="GO:0051539">
    <property type="term" value="F:4 iron, 4 sulfur cluster binding"/>
    <property type="evidence" value="ECO:0007669"/>
    <property type="project" value="TreeGrafter"/>
</dbReference>
<dbReference type="InterPro" id="IPR018136">
    <property type="entry name" value="Aconitase_4Fe-4S_BS"/>
</dbReference>
<dbReference type="Gene3D" id="3.40.1060.10">
    <property type="entry name" value="Aconitase, Domain 2"/>
    <property type="match status" value="1"/>
</dbReference>
<feature type="domain" description="Aconitase/3-isopropylmalate dehydratase large subunit alpha/beta/alpha" evidence="6">
    <location>
        <begin position="33"/>
        <end position="428"/>
    </location>
</feature>
<dbReference type="GO" id="GO:0046872">
    <property type="term" value="F:metal ion binding"/>
    <property type="evidence" value="ECO:0007669"/>
    <property type="project" value="UniProtKB-KW"/>
</dbReference>
<evidence type="ECO:0000256" key="1">
    <source>
        <dbReference type="ARBA" id="ARBA00001966"/>
    </source>
</evidence>
<keyword evidence="4" id="KW-0408">Iron</keyword>
<name>A0A381W8M2_9ZZZZ</name>
<dbReference type="PROSITE" id="PS01244">
    <property type="entry name" value="ACONITASE_2"/>
    <property type="match status" value="1"/>
</dbReference>
<organism evidence="7">
    <name type="scientific">marine metagenome</name>
    <dbReference type="NCBI Taxonomy" id="408172"/>
    <lineage>
        <taxon>unclassified sequences</taxon>
        <taxon>metagenomes</taxon>
        <taxon>ecological metagenomes</taxon>
    </lineage>
</organism>
<feature type="non-terminal residue" evidence="7">
    <location>
        <position position="429"/>
    </location>
</feature>
<dbReference type="InterPro" id="IPR036008">
    <property type="entry name" value="Aconitase_4Fe-4S_dom"/>
</dbReference>
<dbReference type="PANTHER" id="PTHR43160">
    <property type="entry name" value="ACONITATE HYDRATASE B"/>
    <property type="match status" value="1"/>
</dbReference>
<dbReference type="Gene3D" id="3.30.499.10">
    <property type="entry name" value="Aconitase, domain 3"/>
    <property type="match status" value="2"/>
</dbReference>
<comment type="similarity">
    <text evidence="2">Belongs to the aconitase/IPM isomerase family.</text>
</comment>
<gene>
    <name evidence="7" type="ORF">METZ01_LOCUS101689</name>
</gene>
<sequence length="429" mass="46390">MFDLDIIQSYYTLFEKKVNRTREILGRYLTFAEKVLYSHLFHGDPSREFNRGESYVELSPDRVAMQDATAQMALLQFMMSGKNKVAVPSTVHCDHLIQAKTGASSDLAVAKDVNSEVYKFLETVSDKYGIGFWKPGAGIIHQVVLENYAFPGGMMIGTDSHTVNAGGLGMIAIGVGGADAVDVMAGMPWELLFPKLIGVKLTGELGGWTSAKDVILKVAGILTVKGGTGSIVEYFGPGAEKLSCTGKGTISNMGAEIGATTSVFGYDVKMGEYLRGTNRNKLANLADGISEHLRGDNEVYAQPEKYFDQVIYIDLSELEPHINGPFTPDLATPISKFADAVLENGWPRKLDVGLIGSCTNSSYEDISRSASIAQQALDNNLTVKSEFTVTPGSEQVRYTVDRDGYLDVFKKIGGIVLANACGPCIGQWA</sequence>
<dbReference type="Pfam" id="PF00330">
    <property type="entry name" value="Aconitase"/>
    <property type="match status" value="1"/>
</dbReference>
<dbReference type="GO" id="GO:0003994">
    <property type="term" value="F:aconitate hydratase activity"/>
    <property type="evidence" value="ECO:0007669"/>
    <property type="project" value="TreeGrafter"/>
</dbReference>
<dbReference type="InterPro" id="IPR015932">
    <property type="entry name" value="Aconitase_dom2"/>
</dbReference>
<dbReference type="SUPFAM" id="SSF53732">
    <property type="entry name" value="Aconitase iron-sulfur domain"/>
    <property type="match status" value="1"/>
</dbReference>
<reference evidence="7" key="1">
    <citation type="submission" date="2018-05" db="EMBL/GenBank/DDBJ databases">
        <authorList>
            <person name="Lanie J.A."/>
            <person name="Ng W.-L."/>
            <person name="Kazmierczak K.M."/>
            <person name="Andrzejewski T.M."/>
            <person name="Davidsen T.M."/>
            <person name="Wayne K.J."/>
            <person name="Tettelin H."/>
            <person name="Glass J.I."/>
            <person name="Rusch D."/>
            <person name="Podicherti R."/>
            <person name="Tsui H.-C.T."/>
            <person name="Winkler M.E."/>
        </authorList>
    </citation>
    <scope>NUCLEOTIDE SEQUENCE</scope>
</reference>
<evidence type="ECO:0000256" key="4">
    <source>
        <dbReference type="ARBA" id="ARBA00023004"/>
    </source>
</evidence>
<dbReference type="InterPro" id="IPR001030">
    <property type="entry name" value="Acoase/IPM_deHydtase_lsu_aba"/>
</dbReference>
<dbReference type="PRINTS" id="PR00415">
    <property type="entry name" value="ACONITASE"/>
</dbReference>
<evidence type="ECO:0000256" key="5">
    <source>
        <dbReference type="ARBA" id="ARBA00023014"/>
    </source>
</evidence>
<dbReference type="InterPro" id="IPR015931">
    <property type="entry name" value="Acnase/IPM_dHydase_lsu_aba_1/3"/>
</dbReference>
<dbReference type="PANTHER" id="PTHR43160:SF3">
    <property type="entry name" value="ACONITATE HYDRATASE, MITOCHONDRIAL"/>
    <property type="match status" value="1"/>
</dbReference>
<dbReference type="GO" id="GO:0006099">
    <property type="term" value="P:tricarboxylic acid cycle"/>
    <property type="evidence" value="ECO:0007669"/>
    <property type="project" value="TreeGrafter"/>
</dbReference>
<accession>A0A381W8M2</accession>
<evidence type="ECO:0000259" key="6">
    <source>
        <dbReference type="Pfam" id="PF00330"/>
    </source>
</evidence>